<dbReference type="GO" id="GO:0008270">
    <property type="term" value="F:zinc ion binding"/>
    <property type="evidence" value="ECO:0007669"/>
    <property type="project" value="UniProtKB-UniRule"/>
</dbReference>
<evidence type="ECO:0000259" key="3">
    <source>
        <dbReference type="PROSITE" id="PS51083"/>
    </source>
</evidence>
<keyword evidence="1" id="KW-0862">Zinc</keyword>
<evidence type="ECO:0000313" key="4">
    <source>
        <dbReference type="EMBL" id="CAD9015513.1"/>
    </source>
</evidence>
<feature type="region of interest" description="Disordered" evidence="2">
    <location>
        <begin position="404"/>
        <end position="431"/>
    </location>
</feature>
<feature type="region of interest" description="Disordered" evidence="2">
    <location>
        <begin position="154"/>
        <end position="180"/>
    </location>
</feature>
<keyword evidence="1" id="KW-0479">Metal-binding</keyword>
<dbReference type="InterPro" id="IPR007529">
    <property type="entry name" value="Znf_HIT"/>
</dbReference>
<dbReference type="PROSITE" id="PS51083">
    <property type="entry name" value="ZF_HIT"/>
    <property type="match status" value="1"/>
</dbReference>
<dbReference type="SUPFAM" id="SSF144232">
    <property type="entry name" value="HIT/MYND zinc finger-like"/>
    <property type="match status" value="1"/>
</dbReference>
<evidence type="ECO:0000256" key="1">
    <source>
        <dbReference type="PROSITE-ProRule" id="PRU00453"/>
    </source>
</evidence>
<dbReference type="CDD" id="cd23024">
    <property type="entry name" value="zf-HIT_ZNHIT2-3"/>
    <property type="match status" value="1"/>
</dbReference>
<feature type="compositionally biased region" description="Polar residues" evidence="2">
    <location>
        <begin position="411"/>
        <end position="421"/>
    </location>
</feature>
<dbReference type="AlphaFoldDB" id="A0A7S1IKS6"/>
<feature type="domain" description="HIT-type" evidence="3">
    <location>
        <begin position="9"/>
        <end position="41"/>
    </location>
</feature>
<dbReference type="Pfam" id="PF04438">
    <property type="entry name" value="zf-HIT"/>
    <property type="match status" value="1"/>
</dbReference>
<dbReference type="PANTHER" id="PTHR15555:SF0">
    <property type="entry name" value="ZINC FINGER HIT DOMAIN-CONTAINING PROTEIN 2"/>
    <property type="match status" value="1"/>
</dbReference>
<sequence length="441" mass="48864">MVSLRKQPCSVCPEVSAEYTCPRCSASYCSLKCYKAHNSRCTNTFYHDTAMQCMKDDVVPAELRDHTVAILERDRLSHLEAEEEELAEADMDALEQAAAKLALLDDGSVDHAAAVTEVLNSLPPVYRERFRASLASGAALEVLSQVQATPWYLSDPPKVTDASESGTDGPGGYPPLPFPTPPLSTLAPRVSPLLHYNCMEVMYSYCYSLRVFHGEWSTDPDGFLGLAVAISRTLQPALAPQDRQRCPSMLQASSTSSDPRALDTVGTRTHTCYERLEDVWAAVLDDRSRWALYDNGTDFAVAVMDDVRVVLMERHKVLRALADLNAVLAAHLISLRKAKTRAQKSTAKYERQFWMLVQRKVQFYISWTSEQSPQAFAHWSMLVEGAMEEQQRSLVTQAPKSVKLPFDSTDGKGTSNASTAPSVPKPRNLQTANKVLIEEIG</sequence>
<organism evidence="4">
    <name type="scientific">Eutreptiella gymnastica</name>
    <dbReference type="NCBI Taxonomy" id="73025"/>
    <lineage>
        <taxon>Eukaryota</taxon>
        <taxon>Discoba</taxon>
        <taxon>Euglenozoa</taxon>
        <taxon>Euglenida</taxon>
        <taxon>Spirocuta</taxon>
        <taxon>Euglenophyceae</taxon>
        <taxon>Eutreptiales</taxon>
        <taxon>Eutreptiaceae</taxon>
        <taxon>Eutreptiella</taxon>
    </lineage>
</organism>
<accession>A0A7S1IKS6</accession>
<evidence type="ECO:0000256" key="2">
    <source>
        <dbReference type="SAM" id="MobiDB-lite"/>
    </source>
</evidence>
<name>A0A7S1IKS6_9EUGL</name>
<gene>
    <name evidence="4" type="ORF">EGYM00392_LOCUS26621</name>
</gene>
<dbReference type="PANTHER" id="PTHR15555">
    <property type="entry name" value="ZINC FINGER HIT DOMAIN CONTAINING PROTEIN 2 PROTEIN FON -RELATED"/>
    <property type="match status" value="1"/>
</dbReference>
<dbReference type="EMBL" id="HBGA01071219">
    <property type="protein sequence ID" value="CAD9015513.1"/>
    <property type="molecule type" value="Transcribed_RNA"/>
</dbReference>
<dbReference type="Gene3D" id="3.30.60.190">
    <property type="match status" value="1"/>
</dbReference>
<proteinExistence type="predicted"/>
<protein>
    <recommendedName>
        <fullName evidence="3">HIT-type domain-containing protein</fullName>
    </recommendedName>
</protein>
<reference evidence="4" key="1">
    <citation type="submission" date="2021-01" db="EMBL/GenBank/DDBJ databases">
        <authorList>
            <person name="Corre E."/>
            <person name="Pelletier E."/>
            <person name="Niang G."/>
            <person name="Scheremetjew M."/>
            <person name="Finn R."/>
            <person name="Kale V."/>
            <person name="Holt S."/>
            <person name="Cochrane G."/>
            <person name="Meng A."/>
            <person name="Brown T."/>
            <person name="Cohen L."/>
        </authorList>
    </citation>
    <scope>NUCLEOTIDE SEQUENCE</scope>
    <source>
        <strain evidence="4">NIES-381</strain>
    </source>
</reference>
<dbReference type="InterPro" id="IPR039646">
    <property type="entry name" value="ZNHIT2"/>
</dbReference>
<keyword evidence="1" id="KW-0863">Zinc-finger</keyword>